<dbReference type="AlphaFoldDB" id="A0A0S4IV61"/>
<gene>
    <name evidence="1" type="ORF">BSAL_69670</name>
</gene>
<name>A0A0S4IV61_BODSA</name>
<keyword evidence="2" id="KW-1185">Reference proteome</keyword>
<accession>A0A0S4IV61</accession>
<evidence type="ECO:0000313" key="1">
    <source>
        <dbReference type="EMBL" id="CUG02310.1"/>
    </source>
</evidence>
<reference evidence="2" key="1">
    <citation type="submission" date="2015-09" db="EMBL/GenBank/DDBJ databases">
        <authorList>
            <consortium name="Pathogen Informatics"/>
        </authorList>
    </citation>
    <scope>NUCLEOTIDE SEQUENCE [LARGE SCALE GENOMIC DNA]</scope>
    <source>
        <strain evidence="2">Lake Konstanz</strain>
    </source>
</reference>
<evidence type="ECO:0000313" key="2">
    <source>
        <dbReference type="Proteomes" id="UP000051952"/>
    </source>
</evidence>
<organism evidence="1 2">
    <name type="scientific">Bodo saltans</name>
    <name type="common">Flagellated protozoan</name>
    <dbReference type="NCBI Taxonomy" id="75058"/>
    <lineage>
        <taxon>Eukaryota</taxon>
        <taxon>Discoba</taxon>
        <taxon>Euglenozoa</taxon>
        <taxon>Kinetoplastea</taxon>
        <taxon>Metakinetoplastina</taxon>
        <taxon>Eubodonida</taxon>
        <taxon>Bodonidae</taxon>
        <taxon>Bodo</taxon>
    </lineage>
</organism>
<dbReference type="EMBL" id="CYKH01000496">
    <property type="protein sequence ID" value="CUG02310.1"/>
    <property type="molecule type" value="Genomic_DNA"/>
</dbReference>
<proteinExistence type="predicted"/>
<dbReference type="VEuPathDB" id="TriTrypDB:BSAL_69670"/>
<dbReference type="Proteomes" id="UP000051952">
    <property type="component" value="Unassembled WGS sequence"/>
</dbReference>
<protein>
    <submittedName>
        <fullName evidence="1">Uncharacterized protein</fullName>
    </submittedName>
</protein>
<sequence length="106" mass="12482">MCWQELNVVESKMEIQNTIKHLRGDPVRCCRHKVCARIWVLLGKKTNKTATKKHKDLRSQSWRCSCTCTPTKHFFRELLTWDECHSVFLLSKEVLKILPPTNTITK</sequence>